<organism evidence="1 2">
    <name type="scientific">Streptomyces synnematoformans</name>
    <dbReference type="NCBI Taxonomy" id="415721"/>
    <lineage>
        <taxon>Bacteria</taxon>
        <taxon>Bacillati</taxon>
        <taxon>Actinomycetota</taxon>
        <taxon>Actinomycetes</taxon>
        <taxon>Kitasatosporales</taxon>
        <taxon>Streptomycetaceae</taxon>
        <taxon>Streptomyces</taxon>
    </lineage>
</organism>
<evidence type="ECO:0008006" key="3">
    <source>
        <dbReference type="Google" id="ProtNLM"/>
    </source>
</evidence>
<keyword evidence="2" id="KW-1185">Reference proteome</keyword>
<gene>
    <name evidence="1" type="ORF">GCM10009802_03070</name>
</gene>
<dbReference type="EMBL" id="BAAAPF010000003">
    <property type="protein sequence ID" value="GAA2107751.1"/>
    <property type="molecule type" value="Genomic_DNA"/>
</dbReference>
<sequence>MPCPDCKQNPCECRWPVAAGTPVCPRCHRVYPCICGGPPRIQHPKRHPLYETWRAMKKRCSLPTHKYFHYYGGRGIEVCQRWRDSFEAFVADVGPRPTPQHTLDRINNDGNYEPGNVAWRTWKEQAANRRPQLRDTCAQGHPRTPDNVRINPKGHRECRVCDREQARAKYARRKARAVGAAR</sequence>
<name>A0ABN2XB12_9ACTN</name>
<proteinExistence type="predicted"/>
<protein>
    <recommendedName>
        <fullName evidence="3">HNH endonuclease</fullName>
    </recommendedName>
</protein>
<evidence type="ECO:0000313" key="1">
    <source>
        <dbReference type="EMBL" id="GAA2107751.1"/>
    </source>
</evidence>
<reference evidence="2" key="1">
    <citation type="journal article" date="2019" name="Int. J. Syst. Evol. Microbiol.">
        <title>The Global Catalogue of Microorganisms (GCM) 10K type strain sequencing project: providing services to taxonomists for standard genome sequencing and annotation.</title>
        <authorList>
            <consortium name="The Broad Institute Genomics Platform"/>
            <consortium name="The Broad Institute Genome Sequencing Center for Infectious Disease"/>
            <person name="Wu L."/>
            <person name="Ma J."/>
        </authorList>
    </citation>
    <scope>NUCLEOTIDE SEQUENCE [LARGE SCALE GENOMIC DNA]</scope>
    <source>
        <strain evidence="2">JCM 15481</strain>
    </source>
</reference>
<dbReference type="Proteomes" id="UP001500443">
    <property type="component" value="Unassembled WGS sequence"/>
</dbReference>
<accession>A0ABN2XB12</accession>
<evidence type="ECO:0000313" key="2">
    <source>
        <dbReference type="Proteomes" id="UP001500443"/>
    </source>
</evidence>
<comment type="caution">
    <text evidence="1">The sequence shown here is derived from an EMBL/GenBank/DDBJ whole genome shotgun (WGS) entry which is preliminary data.</text>
</comment>